<gene>
    <name evidence="3" type="ORF">INT45_014005</name>
</gene>
<name>A0A8H7S240_9FUNG</name>
<dbReference type="CDD" id="cd23659">
    <property type="entry name" value="USP_At3g01520-like"/>
    <property type="match status" value="1"/>
</dbReference>
<evidence type="ECO:0000313" key="4">
    <source>
        <dbReference type="Proteomes" id="UP000646827"/>
    </source>
</evidence>
<reference evidence="3 4" key="1">
    <citation type="submission" date="2020-12" db="EMBL/GenBank/DDBJ databases">
        <title>Metabolic potential, ecology and presence of endohyphal bacteria is reflected in genomic diversity of Mucoromycotina.</title>
        <authorList>
            <person name="Muszewska A."/>
            <person name="Okrasinska A."/>
            <person name="Steczkiewicz K."/>
            <person name="Drgas O."/>
            <person name="Orlowska M."/>
            <person name="Perlinska-Lenart U."/>
            <person name="Aleksandrzak-Piekarczyk T."/>
            <person name="Szatraj K."/>
            <person name="Zielenkiewicz U."/>
            <person name="Pilsyk S."/>
            <person name="Malc E."/>
            <person name="Mieczkowski P."/>
            <person name="Kruszewska J.S."/>
            <person name="Biernat P."/>
            <person name="Pawlowska J."/>
        </authorList>
    </citation>
    <scope>NUCLEOTIDE SEQUENCE [LARGE SCALE GENOMIC DNA]</scope>
    <source>
        <strain evidence="3 4">CBS 142.35</strain>
    </source>
</reference>
<dbReference type="EMBL" id="JAEPRB010000112">
    <property type="protein sequence ID" value="KAG2221321.1"/>
    <property type="molecule type" value="Genomic_DNA"/>
</dbReference>
<dbReference type="Gene3D" id="3.40.50.620">
    <property type="entry name" value="HUPs"/>
    <property type="match status" value="1"/>
</dbReference>
<dbReference type="PRINTS" id="PR01438">
    <property type="entry name" value="UNVRSLSTRESS"/>
</dbReference>
<dbReference type="Pfam" id="PF00582">
    <property type="entry name" value="Usp"/>
    <property type="match status" value="1"/>
</dbReference>
<dbReference type="AlphaFoldDB" id="A0A8H7S240"/>
<evidence type="ECO:0000259" key="2">
    <source>
        <dbReference type="Pfam" id="PF00582"/>
    </source>
</evidence>
<protein>
    <recommendedName>
        <fullName evidence="2">UspA domain-containing protein</fullName>
    </recommendedName>
</protein>
<proteinExistence type="predicted"/>
<dbReference type="InterPro" id="IPR014729">
    <property type="entry name" value="Rossmann-like_a/b/a_fold"/>
</dbReference>
<dbReference type="PANTHER" id="PTHR31964">
    <property type="entry name" value="ADENINE NUCLEOTIDE ALPHA HYDROLASES-LIKE SUPERFAMILY PROTEIN"/>
    <property type="match status" value="1"/>
</dbReference>
<feature type="region of interest" description="Disordered" evidence="1">
    <location>
        <begin position="51"/>
        <end position="75"/>
    </location>
</feature>
<feature type="domain" description="UspA" evidence="2">
    <location>
        <begin position="10"/>
        <end position="171"/>
    </location>
</feature>
<dbReference type="Proteomes" id="UP000646827">
    <property type="component" value="Unassembled WGS sequence"/>
</dbReference>
<dbReference type="OrthoDB" id="843225at2759"/>
<dbReference type="InterPro" id="IPR006016">
    <property type="entry name" value="UspA"/>
</dbReference>
<dbReference type="PANTHER" id="PTHR31964:SF113">
    <property type="entry name" value="USPA DOMAIN-CONTAINING PROTEIN"/>
    <property type="match status" value="1"/>
</dbReference>
<comment type="caution">
    <text evidence="3">The sequence shown here is derived from an EMBL/GenBank/DDBJ whole genome shotgun (WGS) entry which is preliminary data.</text>
</comment>
<organism evidence="3 4">
    <name type="scientific">Circinella minor</name>
    <dbReference type="NCBI Taxonomy" id="1195481"/>
    <lineage>
        <taxon>Eukaryota</taxon>
        <taxon>Fungi</taxon>
        <taxon>Fungi incertae sedis</taxon>
        <taxon>Mucoromycota</taxon>
        <taxon>Mucoromycotina</taxon>
        <taxon>Mucoromycetes</taxon>
        <taxon>Mucorales</taxon>
        <taxon>Lichtheimiaceae</taxon>
        <taxon>Circinella</taxon>
    </lineage>
</organism>
<dbReference type="SUPFAM" id="SSF52402">
    <property type="entry name" value="Adenine nucleotide alpha hydrolases-like"/>
    <property type="match status" value="1"/>
</dbReference>
<keyword evidence="4" id="KW-1185">Reference proteome</keyword>
<sequence>MSTSIPITERRRVALAYDGTEDAQKLFDWALKNIIRPDMDHLILLSAVERGSNDTNEHRHERRLSGLPMLSTSPSRMSDAMQQAEAHPHGGVTARERLEAMSDQLRSLHISSEEHILWGDAKSLVPRFTQQHPVDLLIVGSRGLGAVKSVFLGSVSDKCIHECPCPVLVVRNATI</sequence>
<evidence type="ECO:0000313" key="3">
    <source>
        <dbReference type="EMBL" id="KAG2221321.1"/>
    </source>
</evidence>
<dbReference type="InterPro" id="IPR006015">
    <property type="entry name" value="Universal_stress_UspA"/>
</dbReference>
<accession>A0A8H7S240</accession>
<evidence type="ECO:0000256" key="1">
    <source>
        <dbReference type="SAM" id="MobiDB-lite"/>
    </source>
</evidence>